<name>A0A9D4AGX1_9ROSI</name>
<reference evidence="1 2" key="1">
    <citation type="journal article" date="2021" name="Plant Biotechnol. J.">
        <title>Multi-omics assisted identification of the key and species-specific regulatory components of drought-tolerant mechanisms in Gossypium stocksii.</title>
        <authorList>
            <person name="Yu D."/>
            <person name="Ke L."/>
            <person name="Zhang D."/>
            <person name="Wu Y."/>
            <person name="Sun Y."/>
            <person name="Mei J."/>
            <person name="Sun J."/>
            <person name="Sun Y."/>
        </authorList>
    </citation>
    <scope>NUCLEOTIDE SEQUENCE [LARGE SCALE GENOMIC DNA]</scope>
    <source>
        <strain evidence="2">cv. E1</strain>
        <tissue evidence="1">Leaf</tissue>
    </source>
</reference>
<protein>
    <submittedName>
        <fullName evidence="1">Uncharacterized protein</fullName>
    </submittedName>
</protein>
<accession>A0A9D4AGX1</accession>
<organism evidence="1 2">
    <name type="scientific">Gossypium stocksii</name>
    <dbReference type="NCBI Taxonomy" id="47602"/>
    <lineage>
        <taxon>Eukaryota</taxon>
        <taxon>Viridiplantae</taxon>
        <taxon>Streptophyta</taxon>
        <taxon>Embryophyta</taxon>
        <taxon>Tracheophyta</taxon>
        <taxon>Spermatophyta</taxon>
        <taxon>Magnoliopsida</taxon>
        <taxon>eudicotyledons</taxon>
        <taxon>Gunneridae</taxon>
        <taxon>Pentapetalae</taxon>
        <taxon>rosids</taxon>
        <taxon>malvids</taxon>
        <taxon>Malvales</taxon>
        <taxon>Malvaceae</taxon>
        <taxon>Malvoideae</taxon>
        <taxon>Gossypium</taxon>
    </lineage>
</organism>
<proteinExistence type="predicted"/>
<dbReference type="OrthoDB" id="10407000at2759"/>
<keyword evidence="2" id="KW-1185">Reference proteome</keyword>
<feature type="non-terminal residue" evidence="1">
    <location>
        <position position="56"/>
    </location>
</feature>
<comment type="caution">
    <text evidence="1">The sequence shown here is derived from an EMBL/GenBank/DDBJ whole genome shotgun (WGS) entry which is preliminary data.</text>
</comment>
<dbReference type="AlphaFoldDB" id="A0A9D4AGX1"/>
<dbReference type="EMBL" id="JAIQCV010000002">
    <property type="protein sequence ID" value="KAH1122087.1"/>
    <property type="molecule type" value="Genomic_DNA"/>
</dbReference>
<sequence>MRNCAARRSDLAYFPFTITILCLKAKILANVKKTGYSQGTITDLDLYRITGDSVLQ</sequence>
<evidence type="ECO:0000313" key="2">
    <source>
        <dbReference type="Proteomes" id="UP000828251"/>
    </source>
</evidence>
<evidence type="ECO:0000313" key="1">
    <source>
        <dbReference type="EMBL" id="KAH1122087.1"/>
    </source>
</evidence>
<gene>
    <name evidence="1" type="ORF">J1N35_005247</name>
</gene>
<dbReference type="Proteomes" id="UP000828251">
    <property type="component" value="Unassembled WGS sequence"/>
</dbReference>